<name>A0A7M1RXZ1_9CAUD</name>
<dbReference type="EMBL" id="MT774388">
    <property type="protein sequence ID" value="QOR59277.1"/>
    <property type="molecule type" value="Genomic_DNA"/>
</dbReference>
<organism evidence="1 2">
    <name type="scientific">uncultured phage cr112_1</name>
    <dbReference type="NCBI Taxonomy" id="2772072"/>
    <lineage>
        <taxon>Viruses</taxon>
        <taxon>Duplodnaviria</taxon>
        <taxon>Heunggongvirae</taxon>
        <taxon>Uroviricota</taxon>
        <taxon>Caudoviricetes</taxon>
        <taxon>Crassvirales</taxon>
        <taxon>Steigviridae</taxon>
        <taxon>Asinivirinae</taxon>
        <taxon>Kehishuvirus</taxon>
        <taxon>Kehishuvirus splanchnicus</taxon>
    </lineage>
</organism>
<protein>
    <submittedName>
        <fullName evidence="1">Uncharacterized protein</fullName>
    </submittedName>
</protein>
<keyword evidence="2" id="KW-1185">Reference proteome</keyword>
<dbReference type="RefSeq" id="YP_010111435.1">
    <property type="nucleotide sequence ID" value="NC_055881.1"/>
</dbReference>
<evidence type="ECO:0000313" key="2">
    <source>
        <dbReference type="Proteomes" id="UP000593627"/>
    </source>
</evidence>
<evidence type="ECO:0000313" key="1">
    <source>
        <dbReference type="EMBL" id="QOR59277.1"/>
    </source>
</evidence>
<proteinExistence type="predicted"/>
<dbReference type="KEGG" id="vg:65129823"/>
<reference evidence="1 2" key="1">
    <citation type="submission" date="2020-07" db="EMBL/GenBank/DDBJ databases">
        <title>Taxonomic proposal: Crassvirales, a new order of highly abundant and diverse bacterial viruses.</title>
        <authorList>
            <person name="Shkoporov A.N."/>
            <person name="Stockdale S.R."/>
            <person name="Guerin E."/>
            <person name="Ross R.P."/>
            <person name="Hill C."/>
        </authorList>
    </citation>
    <scope>NUCLEOTIDE SEQUENCE [LARGE SCALE GENOMIC DNA]</scope>
</reference>
<accession>A0A7M1RXZ1</accession>
<dbReference type="Proteomes" id="UP000593627">
    <property type="component" value="Segment"/>
</dbReference>
<dbReference type="GeneID" id="65129823"/>
<sequence length="49" mass="5743">MDKIIWLDGHTSSINSDEAFSKQYTENGNWHMKYAGSTFVWVANCWMEI</sequence>